<dbReference type="Proteomes" id="UP000177050">
    <property type="component" value="Unassembled WGS sequence"/>
</dbReference>
<evidence type="ECO:0000313" key="3">
    <source>
        <dbReference type="EMBL" id="OGK74156.1"/>
    </source>
</evidence>
<dbReference type="GO" id="GO:0046872">
    <property type="term" value="F:metal ion binding"/>
    <property type="evidence" value="ECO:0007669"/>
    <property type="project" value="UniProtKB-KW"/>
</dbReference>
<dbReference type="Pfam" id="PF07883">
    <property type="entry name" value="Cupin_2"/>
    <property type="match status" value="1"/>
</dbReference>
<sequence length="121" mass="14357">MHHKKSSESNLIIKKDYSKQVIFSLKDFREKGHLMQVVTIPPHTRQRLHAHHVQTEVYYVLEGETLVSIDGKEHVAKPGDAFMTHPDDRHYLWNKSDRDFKLLVFKINYPEDSDDTDWLEE</sequence>
<dbReference type="Gene3D" id="2.60.120.10">
    <property type="entry name" value="Jelly Rolls"/>
    <property type="match status" value="1"/>
</dbReference>
<dbReference type="SUPFAM" id="SSF51182">
    <property type="entry name" value="RmlC-like cupins"/>
    <property type="match status" value="1"/>
</dbReference>
<evidence type="ECO:0000256" key="1">
    <source>
        <dbReference type="ARBA" id="ARBA00022723"/>
    </source>
</evidence>
<keyword evidence="1" id="KW-0479">Metal-binding</keyword>
<reference evidence="3 4" key="1">
    <citation type="journal article" date="2016" name="Nat. Commun.">
        <title>Thousands of microbial genomes shed light on interconnected biogeochemical processes in an aquifer system.</title>
        <authorList>
            <person name="Anantharaman K."/>
            <person name="Brown C.T."/>
            <person name="Hug L.A."/>
            <person name="Sharon I."/>
            <person name="Castelle C.J."/>
            <person name="Probst A.J."/>
            <person name="Thomas B.C."/>
            <person name="Singh A."/>
            <person name="Wilkins M.J."/>
            <person name="Karaoz U."/>
            <person name="Brodie E.L."/>
            <person name="Williams K.H."/>
            <person name="Hubbard S.S."/>
            <person name="Banfield J.F."/>
        </authorList>
    </citation>
    <scope>NUCLEOTIDE SEQUENCE [LARGE SCALE GENOMIC DNA]</scope>
</reference>
<proteinExistence type="predicted"/>
<dbReference type="AlphaFoldDB" id="A0A1F7L268"/>
<accession>A0A1F7L268</accession>
<dbReference type="PANTHER" id="PTHR35848">
    <property type="entry name" value="OXALATE-BINDING PROTEIN"/>
    <property type="match status" value="1"/>
</dbReference>
<name>A0A1F7L268_9BACT</name>
<dbReference type="InterPro" id="IPR011051">
    <property type="entry name" value="RmlC_Cupin_sf"/>
</dbReference>
<organism evidence="3 4">
    <name type="scientific">Candidatus Roizmanbacteria bacterium RIFOXYD1_FULL_38_12</name>
    <dbReference type="NCBI Taxonomy" id="1802093"/>
    <lineage>
        <taxon>Bacteria</taxon>
        <taxon>Candidatus Roizmaniibacteriota</taxon>
    </lineage>
</organism>
<dbReference type="InterPro" id="IPR013096">
    <property type="entry name" value="Cupin_2"/>
</dbReference>
<evidence type="ECO:0000313" key="4">
    <source>
        <dbReference type="Proteomes" id="UP000177050"/>
    </source>
</evidence>
<evidence type="ECO:0000259" key="2">
    <source>
        <dbReference type="Pfam" id="PF07883"/>
    </source>
</evidence>
<comment type="caution">
    <text evidence="3">The sequence shown here is derived from an EMBL/GenBank/DDBJ whole genome shotgun (WGS) entry which is preliminary data.</text>
</comment>
<feature type="domain" description="Cupin type-2" evidence="2">
    <location>
        <begin position="37"/>
        <end position="104"/>
    </location>
</feature>
<protein>
    <recommendedName>
        <fullName evidence="2">Cupin type-2 domain-containing protein</fullName>
    </recommendedName>
</protein>
<dbReference type="InterPro" id="IPR051610">
    <property type="entry name" value="GPI/OXD"/>
</dbReference>
<dbReference type="InterPro" id="IPR014710">
    <property type="entry name" value="RmlC-like_jellyroll"/>
</dbReference>
<gene>
    <name evidence="3" type="ORF">A3K52_05305</name>
</gene>
<dbReference type="EMBL" id="MGBR01000001">
    <property type="protein sequence ID" value="OGK74156.1"/>
    <property type="molecule type" value="Genomic_DNA"/>
</dbReference>